<organism evidence="5 6">
    <name type="scientific">Maribellus luteus</name>
    <dbReference type="NCBI Taxonomy" id="2305463"/>
    <lineage>
        <taxon>Bacteria</taxon>
        <taxon>Pseudomonadati</taxon>
        <taxon>Bacteroidota</taxon>
        <taxon>Bacteroidia</taxon>
        <taxon>Marinilabiliales</taxon>
        <taxon>Prolixibacteraceae</taxon>
        <taxon>Maribellus</taxon>
    </lineage>
</organism>
<comment type="caution">
    <text evidence="5">The sequence shown here is derived from an EMBL/GenBank/DDBJ whole genome shotgun (WGS) entry which is preliminary data.</text>
</comment>
<dbReference type="Proteomes" id="UP000265926">
    <property type="component" value="Unassembled WGS sequence"/>
</dbReference>
<dbReference type="InterPro" id="IPR050465">
    <property type="entry name" value="UPF0194_transport"/>
</dbReference>
<accession>A0A399T7P3</accession>
<dbReference type="Gene3D" id="2.40.420.20">
    <property type="match status" value="1"/>
</dbReference>
<dbReference type="EMBL" id="QWGR01000002">
    <property type="protein sequence ID" value="RIJ50151.1"/>
    <property type="molecule type" value="Genomic_DNA"/>
</dbReference>
<reference evidence="5 6" key="1">
    <citation type="submission" date="2018-08" db="EMBL/GenBank/DDBJ databases">
        <title>Pallidiluteibacterium maritimus gen. nov., sp. nov., isolated from coastal sediment.</title>
        <authorList>
            <person name="Zhou L.Y."/>
        </authorList>
    </citation>
    <scope>NUCLEOTIDE SEQUENCE [LARGE SCALE GENOMIC DNA]</scope>
    <source>
        <strain evidence="5 6">XSD2</strain>
    </source>
</reference>
<proteinExistence type="predicted"/>
<dbReference type="Gene3D" id="1.10.287.470">
    <property type="entry name" value="Helix hairpin bin"/>
    <property type="match status" value="1"/>
</dbReference>
<keyword evidence="6" id="KW-1185">Reference proteome</keyword>
<dbReference type="GO" id="GO:0030313">
    <property type="term" value="C:cell envelope"/>
    <property type="evidence" value="ECO:0007669"/>
    <property type="project" value="UniProtKB-SubCell"/>
</dbReference>
<keyword evidence="4" id="KW-0472">Membrane</keyword>
<keyword evidence="2 3" id="KW-0175">Coiled coil</keyword>
<keyword evidence="4" id="KW-0812">Transmembrane</keyword>
<evidence type="ECO:0000256" key="3">
    <source>
        <dbReference type="SAM" id="Coils"/>
    </source>
</evidence>
<keyword evidence="4" id="KW-1133">Transmembrane helix</keyword>
<evidence type="ECO:0000313" key="6">
    <source>
        <dbReference type="Proteomes" id="UP000265926"/>
    </source>
</evidence>
<dbReference type="Gene3D" id="2.40.50.100">
    <property type="match status" value="1"/>
</dbReference>
<evidence type="ECO:0000256" key="1">
    <source>
        <dbReference type="ARBA" id="ARBA00004196"/>
    </source>
</evidence>
<feature type="coiled-coil region" evidence="3">
    <location>
        <begin position="144"/>
        <end position="195"/>
    </location>
</feature>
<gene>
    <name evidence="5" type="ORF">D1614_05240</name>
</gene>
<dbReference type="PANTHER" id="PTHR32347:SF14">
    <property type="entry name" value="EFFLUX SYSTEM COMPONENT YKNX-RELATED"/>
    <property type="match status" value="1"/>
</dbReference>
<evidence type="ECO:0000313" key="5">
    <source>
        <dbReference type="EMBL" id="RIJ50151.1"/>
    </source>
</evidence>
<feature type="transmembrane region" description="Helical" evidence="4">
    <location>
        <begin position="15"/>
        <end position="34"/>
    </location>
</feature>
<protein>
    <submittedName>
        <fullName evidence="5">Efflux RND transporter periplasmic adaptor subunit</fullName>
    </submittedName>
</protein>
<name>A0A399T7P3_9BACT</name>
<evidence type="ECO:0000256" key="2">
    <source>
        <dbReference type="ARBA" id="ARBA00023054"/>
    </source>
</evidence>
<comment type="subcellular location">
    <subcellularLocation>
        <location evidence="1">Cell envelope</location>
    </subcellularLocation>
</comment>
<dbReference type="PANTHER" id="PTHR32347">
    <property type="entry name" value="EFFLUX SYSTEM COMPONENT YKNX-RELATED"/>
    <property type="match status" value="1"/>
</dbReference>
<evidence type="ECO:0000256" key="4">
    <source>
        <dbReference type="SAM" id="Phobius"/>
    </source>
</evidence>
<dbReference type="AlphaFoldDB" id="A0A399T7P3"/>
<sequence>MKTLSNIPMENKTRFIIIALVVVILAGISAIFLLRPATNSTADRPSYQTETISRGKVFSSVKAFGTVESEKDLLILCPERSIIKKEYKTPGNKVAKGDLILELDGESVQEDIARMAAQLEMRTNAVEKIRLNLESTQIDLKHNEEVKKNRIEKLKTMLADQENLLQAGTISENRVERTRQEIDLGEKDLQKLMDKNTLRIAQMEADVNGQLLQLETQKSNLAEKKALLSKLRIAAPVPGVILEVGGENGSRVESGRMLVRMADLSSFKLVGMIDSQYSFLIKTGNKVLVHTDGGDLNGQIGKIIPIMDERIQFDVHLKEKSDPKLIPNQNLALDIITSDQENVLRVKKQPGFENSTRQTLYVVQGNKAVKTEVVFGTVGSDWCEIVSGLNEGDIVLTNGPDPLTSPEVIDFE</sequence>